<evidence type="ECO:0000313" key="6">
    <source>
        <dbReference type="WBParaSite" id="maker-unitig_24979-snap-gene-0.2-mRNA-1"/>
    </source>
</evidence>
<dbReference type="Gene3D" id="2.60.40.150">
    <property type="entry name" value="C2 domain"/>
    <property type="match status" value="1"/>
</dbReference>
<dbReference type="InterPro" id="IPR000008">
    <property type="entry name" value="C2_dom"/>
</dbReference>
<dbReference type="SUPFAM" id="SSF49562">
    <property type="entry name" value="C2 domain (Calcium/lipid-binding domain, CaLB)"/>
    <property type="match status" value="1"/>
</dbReference>
<organism evidence="5 6">
    <name type="scientific">Macrostomum lignano</name>
    <dbReference type="NCBI Taxonomy" id="282301"/>
    <lineage>
        <taxon>Eukaryota</taxon>
        <taxon>Metazoa</taxon>
        <taxon>Spiralia</taxon>
        <taxon>Lophotrochozoa</taxon>
        <taxon>Platyhelminthes</taxon>
        <taxon>Rhabditophora</taxon>
        <taxon>Macrostomorpha</taxon>
        <taxon>Macrostomida</taxon>
        <taxon>Macrostomidae</taxon>
        <taxon>Macrostomum</taxon>
    </lineage>
</organism>
<dbReference type="PANTHER" id="PTHR12157:SF21">
    <property type="entry name" value="RAB3 INTERACTING MOLECULE, ISOFORM F"/>
    <property type="match status" value="1"/>
</dbReference>
<dbReference type="PANTHER" id="PTHR12157">
    <property type="entry name" value="REGULATING SYNAPTIC MEMBRANE EXOCYTOSIS PROTEIN"/>
    <property type="match status" value="1"/>
</dbReference>
<dbReference type="GO" id="GO:0016020">
    <property type="term" value="C:membrane"/>
    <property type="evidence" value="ECO:0007669"/>
    <property type="project" value="InterPro"/>
</dbReference>
<sequence length="310" mass="31483">SGRSCDDSRSLSGVQALSLRRANAGRIQLKFWYDFDSASLSVGLLSSLQLGAPARNQLSNAFVVLNLLPYLKYVVANNDPMWNQNFVFAPVTEDDIRDGSLRVEVLDYDDFNGSESIGEVEIVLSRIASLTINPTGFGWPHDVPDRLSENHRSAAQRADRGRALPATDFSAAVGRAASSGLTAGALRPTSPTAASDVGFSFGAGGGGGGGGVVGGSGYSDRHARRSLAGLPATGAAAAAAGHAGGSGSGRSRKASTSALVGADGSSGSGGGNGSGGAGGSRTEKNRRASMGQKFSSFIPGLNRKSSSATN</sequence>
<dbReference type="WBParaSite" id="maker-unitig_24979-snap-gene-0.2-mRNA-1">
    <property type="protein sequence ID" value="maker-unitig_24979-snap-gene-0.2-mRNA-1"/>
    <property type="gene ID" value="maker-unitig_24979-snap-gene-0.2"/>
</dbReference>
<feature type="domain" description="C2" evidence="4">
    <location>
        <begin position="23"/>
        <end position="140"/>
    </location>
</feature>
<dbReference type="InterPro" id="IPR035892">
    <property type="entry name" value="C2_domain_sf"/>
</dbReference>
<evidence type="ECO:0000256" key="2">
    <source>
        <dbReference type="ARBA" id="ARBA00034103"/>
    </source>
</evidence>
<evidence type="ECO:0000256" key="3">
    <source>
        <dbReference type="SAM" id="MobiDB-lite"/>
    </source>
</evidence>
<feature type="compositionally biased region" description="Low complexity" evidence="3">
    <location>
        <begin position="254"/>
        <end position="263"/>
    </location>
</feature>
<dbReference type="GO" id="GO:0006887">
    <property type="term" value="P:exocytosis"/>
    <property type="evidence" value="ECO:0007669"/>
    <property type="project" value="InterPro"/>
</dbReference>
<accession>A0A1I8F8R3</accession>
<proteinExistence type="predicted"/>
<feature type="region of interest" description="Disordered" evidence="3">
    <location>
        <begin position="239"/>
        <end position="310"/>
    </location>
</feature>
<dbReference type="Pfam" id="PF00168">
    <property type="entry name" value="C2"/>
    <property type="match status" value="1"/>
</dbReference>
<comment type="subcellular location">
    <subcellularLocation>
        <location evidence="2">Synapse</location>
    </subcellularLocation>
</comment>
<keyword evidence="5" id="KW-1185">Reference proteome</keyword>
<dbReference type="Proteomes" id="UP000095280">
    <property type="component" value="Unplaced"/>
</dbReference>
<feature type="compositionally biased region" description="Gly residues" evidence="3">
    <location>
        <begin position="264"/>
        <end position="279"/>
    </location>
</feature>
<dbReference type="GO" id="GO:0031267">
    <property type="term" value="F:small GTPase binding"/>
    <property type="evidence" value="ECO:0007669"/>
    <property type="project" value="InterPro"/>
</dbReference>
<dbReference type="AlphaFoldDB" id="A0A1I8F8R3"/>
<evidence type="ECO:0000256" key="1">
    <source>
        <dbReference type="ARBA" id="ARBA00023018"/>
    </source>
</evidence>
<evidence type="ECO:0000313" key="5">
    <source>
        <dbReference type="Proteomes" id="UP000095280"/>
    </source>
</evidence>
<protein>
    <submittedName>
        <fullName evidence="6">C2 domain-containing protein</fullName>
    </submittedName>
</protein>
<dbReference type="InterPro" id="IPR039032">
    <property type="entry name" value="Rim-like"/>
</dbReference>
<name>A0A1I8F8R3_9PLAT</name>
<dbReference type="PROSITE" id="PS50004">
    <property type="entry name" value="C2"/>
    <property type="match status" value="1"/>
</dbReference>
<evidence type="ECO:0000259" key="4">
    <source>
        <dbReference type="PROSITE" id="PS50004"/>
    </source>
</evidence>
<keyword evidence="1" id="KW-0770">Synapse</keyword>
<reference evidence="6" key="1">
    <citation type="submission" date="2016-11" db="UniProtKB">
        <authorList>
            <consortium name="WormBaseParasite"/>
        </authorList>
    </citation>
    <scope>IDENTIFICATION</scope>
</reference>
<dbReference type="GO" id="GO:0045202">
    <property type="term" value="C:synapse"/>
    <property type="evidence" value="ECO:0007669"/>
    <property type="project" value="UniProtKB-SubCell"/>
</dbReference>